<accession>A0A1E5VUY5</accession>
<comment type="caution">
    <text evidence="2">The sequence shown here is derived from an EMBL/GenBank/DDBJ whole genome shotgun (WGS) entry which is preliminary data.</text>
</comment>
<reference evidence="2 3" key="1">
    <citation type="submission" date="2016-09" db="EMBL/GenBank/DDBJ databases">
        <title>The draft genome of Dichanthelium oligosanthes: A C3 panicoid grass species.</title>
        <authorList>
            <person name="Studer A.J."/>
            <person name="Schnable J.C."/>
            <person name="Brutnell T.P."/>
        </authorList>
    </citation>
    <scope>NUCLEOTIDE SEQUENCE [LARGE SCALE GENOMIC DNA]</scope>
    <source>
        <strain evidence="3">cv. Kellogg 1175</strain>
        <tissue evidence="2">Leaf</tissue>
    </source>
</reference>
<dbReference type="SUPFAM" id="SSF81383">
    <property type="entry name" value="F-box domain"/>
    <property type="match status" value="1"/>
</dbReference>
<sequence length="210" mass="23874">MEDTPFRRLPEHTLADILLRLPAKSLHRSGAVCKAWLRITTDPYFLAARTRRRQPASILVHTYLPAAPWASCGDDLLASFSSEDIALDALPVSSPEEDRQRLIRYPGTHLTTPSHCGRLLASCDGVLLFKKDRGLYLLCNPITRQWAELPRLPVEYCKDSDPEYGFYFHPPSGEFRLLCCSLRLRVWYILSTGAAEPRHLEMNPEPDLIT</sequence>
<evidence type="ECO:0000313" key="2">
    <source>
        <dbReference type="EMBL" id="OEL28937.1"/>
    </source>
</evidence>
<evidence type="ECO:0000313" key="3">
    <source>
        <dbReference type="Proteomes" id="UP000095767"/>
    </source>
</evidence>
<name>A0A1E5VUY5_9POAL</name>
<dbReference type="EMBL" id="LWDX02028817">
    <property type="protein sequence ID" value="OEL28937.1"/>
    <property type="molecule type" value="Genomic_DNA"/>
</dbReference>
<keyword evidence="3" id="KW-1185">Reference proteome</keyword>
<gene>
    <name evidence="2" type="ORF">BAE44_0010043</name>
</gene>
<organism evidence="2 3">
    <name type="scientific">Dichanthelium oligosanthes</name>
    <dbReference type="NCBI Taxonomy" id="888268"/>
    <lineage>
        <taxon>Eukaryota</taxon>
        <taxon>Viridiplantae</taxon>
        <taxon>Streptophyta</taxon>
        <taxon>Embryophyta</taxon>
        <taxon>Tracheophyta</taxon>
        <taxon>Spermatophyta</taxon>
        <taxon>Magnoliopsida</taxon>
        <taxon>Liliopsida</taxon>
        <taxon>Poales</taxon>
        <taxon>Poaceae</taxon>
        <taxon>PACMAD clade</taxon>
        <taxon>Panicoideae</taxon>
        <taxon>Panicodae</taxon>
        <taxon>Paniceae</taxon>
        <taxon>Dichantheliinae</taxon>
        <taxon>Dichanthelium</taxon>
    </lineage>
</organism>
<dbReference type="Gene3D" id="1.20.1280.50">
    <property type="match status" value="1"/>
</dbReference>
<dbReference type="STRING" id="888268.A0A1E5VUY5"/>
<dbReference type="Pfam" id="PF12937">
    <property type="entry name" value="F-box-like"/>
    <property type="match status" value="1"/>
</dbReference>
<dbReference type="InterPro" id="IPR036047">
    <property type="entry name" value="F-box-like_dom_sf"/>
</dbReference>
<dbReference type="SMART" id="SM00256">
    <property type="entry name" value="FBOX"/>
    <property type="match status" value="1"/>
</dbReference>
<dbReference type="AlphaFoldDB" id="A0A1E5VUY5"/>
<evidence type="ECO:0000259" key="1">
    <source>
        <dbReference type="SMART" id="SM00256"/>
    </source>
</evidence>
<dbReference type="InterPro" id="IPR001810">
    <property type="entry name" value="F-box_dom"/>
</dbReference>
<feature type="domain" description="F-box" evidence="1">
    <location>
        <begin position="9"/>
        <end position="49"/>
    </location>
</feature>
<proteinExistence type="predicted"/>
<dbReference type="PANTHER" id="PTHR31672">
    <property type="entry name" value="BNACNNG10540D PROTEIN"/>
    <property type="match status" value="1"/>
</dbReference>
<protein>
    <recommendedName>
        <fullName evidence="1">F-box domain-containing protein</fullName>
    </recommendedName>
</protein>
<dbReference type="Proteomes" id="UP000095767">
    <property type="component" value="Unassembled WGS sequence"/>
</dbReference>
<dbReference type="InterPro" id="IPR050796">
    <property type="entry name" value="SCF_F-box_component"/>
</dbReference>
<dbReference type="OrthoDB" id="696628at2759"/>